<accession>A0ABP8AY02</accession>
<organism evidence="2 3">
    <name type="scientific">Gryllotalpicola kribbensis</name>
    <dbReference type="NCBI Taxonomy" id="993084"/>
    <lineage>
        <taxon>Bacteria</taxon>
        <taxon>Bacillati</taxon>
        <taxon>Actinomycetota</taxon>
        <taxon>Actinomycetes</taxon>
        <taxon>Micrococcales</taxon>
        <taxon>Microbacteriaceae</taxon>
        <taxon>Gryllotalpicola</taxon>
    </lineage>
</organism>
<keyword evidence="3" id="KW-1185">Reference proteome</keyword>
<evidence type="ECO:0000256" key="1">
    <source>
        <dbReference type="SAM" id="MobiDB-lite"/>
    </source>
</evidence>
<dbReference type="RefSeq" id="WP_344777390.1">
    <property type="nucleotide sequence ID" value="NZ_BAABBX010000016.1"/>
</dbReference>
<sequence>MPPGLDELIRQQTGRRGKASHASHGNGWLFPGGIPGRPIQTEIIRAQLVALGIKPSNSRKAALFQFAATIPTPILADLIGIAPNTAARWAALTSRSWSAYIAQR</sequence>
<proteinExistence type="predicted"/>
<feature type="region of interest" description="Disordered" evidence="1">
    <location>
        <begin position="1"/>
        <end position="28"/>
    </location>
</feature>
<evidence type="ECO:0000313" key="2">
    <source>
        <dbReference type="EMBL" id="GAA4192517.1"/>
    </source>
</evidence>
<name>A0ABP8AY02_9MICO</name>
<gene>
    <name evidence="2" type="ORF">GCM10022288_24880</name>
</gene>
<evidence type="ECO:0000313" key="3">
    <source>
        <dbReference type="Proteomes" id="UP001500213"/>
    </source>
</evidence>
<comment type="caution">
    <text evidence="2">The sequence shown here is derived from an EMBL/GenBank/DDBJ whole genome shotgun (WGS) entry which is preliminary data.</text>
</comment>
<dbReference type="Proteomes" id="UP001500213">
    <property type="component" value="Unassembled WGS sequence"/>
</dbReference>
<reference evidence="3" key="1">
    <citation type="journal article" date="2019" name="Int. J. Syst. Evol. Microbiol.">
        <title>The Global Catalogue of Microorganisms (GCM) 10K type strain sequencing project: providing services to taxonomists for standard genome sequencing and annotation.</title>
        <authorList>
            <consortium name="The Broad Institute Genomics Platform"/>
            <consortium name="The Broad Institute Genome Sequencing Center for Infectious Disease"/>
            <person name="Wu L."/>
            <person name="Ma J."/>
        </authorList>
    </citation>
    <scope>NUCLEOTIDE SEQUENCE [LARGE SCALE GENOMIC DNA]</scope>
    <source>
        <strain evidence="3">JCM 17593</strain>
    </source>
</reference>
<protein>
    <submittedName>
        <fullName evidence="2">Uncharacterized protein</fullName>
    </submittedName>
</protein>
<dbReference type="EMBL" id="BAABBX010000016">
    <property type="protein sequence ID" value="GAA4192517.1"/>
    <property type="molecule type" value="Genomic_DNA"/>
</dbReference>